<evidence type="ECO:0000256" key="2">
    <source>
        <dbReference type="ARBA" id="ARBA00006205"/>
    </source>
</evidence>
<evidence type="ECO:0000256" key="1">
    <source>
        <dbReference type="ARBA" id="ARBA00004953"/>
    </source>
</evidence>
<dbReference type="Gene3D" id="3.40.50.880">
    <property type="match status" value="1"/>
</dbReference>
<feature type="domain" description="CobQ/CobB/MinD/ParA nucleotide binding" evidence="8">
    <location>
        <begin position="6"/>
        <end position="226"/>
    </location>
</feature>
<feature type="active site" description="Nucleophile" evidence="7">
    <location>
        <position position="332"/>
    </location>
</feature>
<evidence type="ECO:0000256" key="5">
    <source>
        <dbReference type="ARBA" id="ARBA00022962"/>
    </source>
</evidence>
<evidence type="ECO:0000313" key="10">
    <source>
        <dbReference type="EMBL" id="GGC25516.1"/>
    </source>
</evidence>
<gene>
    <name evidence="7 10" type="primary">cobQ</name>
    <name evidence="10" type="ORF">GCM10007207_08660</name>
</gene>
<keyword evidence="11" id="KW-1185">Reference proteome</keyword>
<dbReference type="EMBL" id="BMCH01000002">
    <property type="protein sequence ID" value="GGC25516.1"/>
    <property type="molecule type" value="Genomic_DNA"/>
</dbReference>
<keyword evidence="4 7" id="KW-0169">Cobalamin biosynthesis</keyword>
<dbReference type="InterPro" id="IPR033949">
    <property type="entry name" value="CobQ_GATase1"/>
</dbReference>
<dbReference type="Proteomes" id="UP000637769">
    <property type="component" value="Unassembled WGS sequence"/>
</dbReference>
<dbReference type="NCBIfam" id="NF001989">
    <property type="entry name" value="PRK00784.1"/>
    <property type="match status" value="1"/>
</dbReference>
<dbReference type="CDD" id="cd01750">
    <property type="entry name" value="GATase1_CobQ"/>
    <property type="match status" value="1"/>
</dbReference>
<name>A0ABQ1LLQ1_9PROT</name>
<comment type="function">
    <text evidence="6 7">Catalyzes amidations at positions B, D, E, and G on adenosylcobyrinic A,C-diamide. NH(2) groups are provided by glutamine, and one molecule of ATP is hydrogenolyzed for each amidation.</text>
</comment>
<comment type="similarity">
    <text evidence="2 7">Belongs to the CobB/CobQ family. CobQ subfamily.</text>
</comment>
<dbReference type="PANTHER" id="PTHR21343:SF1">
    <property type="entry name" value="COBYRIC ACID SYNTHASE"/>
    <property type="match status" value="1"/>
</dbReference>
<dbReference type="Pfam" id="PF07685">
    <property type="entry name" value="GATase_3"/>
    <property type="match status" value="1"/>
</dbReference>
<dbReference type="Pfam" id="PF01656">
    <property type="entry name" value="CbiA"/>
    <property type="match status" value="1"/>
</dbReference>
<dbReference type="PANTHER" id="PTHR21343">
    <property type="entry name" value="DETHIOBIOTIN SYNTHETASE"/>
    <property type="match status" value="1"/>
</dbReference>
<feature type="active site" evidence="7">
    <location>
        <position position="430"/>
    </location>
</feature>
<evidence type="ECO:0000256" key="6">
    <source>
        <dbReference type="ARBA" id="ARBA00025166"/>
    </source>
</evidence>
<sequence>MTPRALMFQGTGSNVGKSVLVAGLARALTRRGLKIRPFKPQNMSNNAAVTSDGGEIGRAQALQALACGVMPSVHMNPVLLKPQSEQGSQIIVQGRVWGQRQARGYQEVKPLLMPAVLDSFARLQAEADIVLVEGAGSASEVNLRRHDIANMGFAEAADLPVILIGDIDRGGVIASLVGTQSVLPASDHERIRGFIVNRMRGDLSLFDDGMRFIAERTGWAPCGLVPFFGRMRELPPEDTGDLAAGWQGKGALRVVVPLMPMIANFDDLDALRAEPEVATAFISPGEALPPCDLVILPGSKATIADLDFFRTQGWDIDLRAHHRRGGRILGLCGGYQMLGRSIADPDGLEGRACRREGLGYLDIETELRPMKTVRQIEGHLLPSEAPVAGYEIHAGVSVGSGMTRPYVRFVDGRYDGAQSEGGQVCGTYLHGLFDSAASRATVLTQFGRISEPFDNTQRILTALDALADHLEEHLSIEKMLSLC</sequence>
<dbReference type="CDD" id="cd05389">
    <property type="entry name" value="CobQ_N"/>
    <property type="match status" value="1"/>
</dbReference>
<dbReference type="InterPro" id="IPR004459">
    <property type="entry name" value="CobQ_synth"/>
</dbReference>
<dbReference type="InterPro" id="IPR029062">
    <property type="entry name" value="Class_I_gatase-like"/>
</dbReference>
<evidence type="ECO:0000256" key="4">
    <source>
        <dbReference type="ARBA" id="ARBA00022573"/>
    </source>
</evidence>
<dbReference type="InterPro" id="IPR002586">
    <property type="entry name" value="CobQ/CobB/MinD/ParA_Nub-bd_dom"/>
</dbReference>
<dbReference type="InterPro" id="IPR047045">
    <property type="entry name" value="CobQ_N"/>
</dbReference>
<dbReference type="Gene3D" id="3.40.50.300">
    <property type="entry name" value="P-loop containing nucleotide triphosphate hydrolases"/>
    <property type="match status" value="1"/>
</dbReference>
<feature type="domain" description="CobB/CobQ-like glutamine amidotransferase" evidence="9">
    <location>
        <begin position="253"/>
        <end position="436"/>
    </location>
</feature>
<dbReference type="InterPro" id="IPR027417">
    <property type="entry name" value="P-loop_NTPase"/>
</dbReference>
<dbReference type="HAMAP" id="MF_00028">
    <property type="entry name" value="CobQ"/>
    <property type="match status" value="1"/>
</dbReference>
<evidence type="ECO:0000313" key="11">
    <source>
        <dbReference type="Proteomes" id="UP000637769"/>
    </source>
</evidence>
<organism evidence="10 11">
    <name type="scientific">Asaia siamensis</name>
    <dbReference type="NCBI Taxonomy" id="110479"/>
    <lineage>
        <taxon>Bacteria</taxon>
        <taxon>Pseudomonadati</taxon>
        <taxon>Pseudomonadota</taxon>
        <taxon>Alphaproteobacteria</taxon>
        <taxon>Acetobacterales</taxon>
        <taxon>Acetobacteraceae</taxon>
        <taxon>Asaia</taxon>
    </lineage>
</organism>
<reference evidence="11" key="1">
    <citation type="journal article" date="2019" name="Int. J. Syst. Evol. Microbiol.">
        <title>The Global Catalogue of Microorganisms (GCM) 10K type strain sequencing project: providing services to taxonomists for standard genome sequencing and annotation.</title>
        <authorList>
            <consortium name="The Broad Institute Genomics Platform"/>
            <consortium name="The Broad Institute Genome Sequencing Center for Infectious Disease"/>
            <person name="Wu L."/>
            <person name="Ma J."/>
        </authorList>
    </citation>
    <scope>NUCLEOTIDE SEQUENCE [LARGE SCALE GENOMIC DNA]</scope>
    <source>
        <strain evidence="11">CCM 7132</strain>
    </source>
</reference>
<dbReference type="SUPFAM" id="SSF52540">
    <property type="entry name" value="P-loop containing nucleoside triphosphate hydrolases"/>
    <property type="match status" value="1"/>
</dbReference>
<comment type="caution">
    <text evidence="10">The sequence shown here is derived from an EMBL/GenBank/DDBJ whole genome shotgun (WGS) entry which is preliminary data.</text>
</comment>
<evidence type="ECO:0000256" key="7">
    <source>
        <dbReference type="HAMAP-Rule" id="MF_00028"/>
    </source>
</evidence>
<comment type="pathway">
    <text evidence="1 7">Cofactor biosynthesis; adenosylcobalamin biosynthesis.</text>
</comment>
<protein>
    <recommendedName>
        <fullName evidence="3 7">Cobyric acid synthase</fullName>
    </recommendedName>
</protein>
<evidence type="ECO:0000259" key="9">
    <source>
        <dbReference type="Pfam" id="PF07685"/>
    </source>
</evidence>
<evidence type="ECO:0000256" key="3">
    <source>
        <dbReference type="ARBA" id="ARBA00019833"/>
    </source>
</evidence>
<proteinExistence type="inferred from homology"/>
<dbReference type="NCBIfam" id="TIGR00313">
    <property type="entry name" value="cobQ"/>
    <property type="match status" value="1"/>
</dbReference>
<keyword evidence="5 7" id="KW-0315">Glutamine amidotransferase</keyword>
<dbReference type="PROSITE" id="PS51274">
    <property type="entry name" value="GATASE_COBBQ"/>
    <property type="match status" value="1"/>
</dbReference>
<evidence type="ECO:0000259" key="8">
    <source>
        <dbReference type="Pfam" id="PF01656"/>
    </source>
</evidence>
<accession>A0ABQ1LLQ1</accession>
<dbReference type="InterPro" id="IPR011698">
    <property type="entry name" value="GATase_3"/>
</dbReference>
<dbReference type="SUPFAM" id="SSF52317">
    <property type="entry name" value="Class I glutamine amidotransferase-like"/>
    <property type="match status" value="1"/>
</dbReference>